<protein>
    <submittedName>
        <fullName evidence="2">Uncharacterized protein</fullName>
    </submittedName>
</protein>
<feature type="non-terminal residue" evidence="2">
    <location>
        <position position="1"/>
    </location>
</feature>
<keyword evidence="3" id="KW-1185">Reference proteome</keyword>
<evidence type="ECO:0000256" key="1">
    <source>
        <dbReference type="SAM" id="SignalP"/>
    </source>
</evidence>
<organism evidence="2 3">
    <name type="scientific">Polarella glacialis</name>
    <name type="common">Dinoflagellate</name>
    <dbReference type="NCBI Taxonomy" id="89957"/>
    <lineage>
        <taxon>Eukaryota</taxon>
        <taxon>Sar</taxon>
        <taxon>Alveolata</taxon>
        <taxon>Dinophyceae</taxon>
        <taxon>Suessiales</taxon>
        <taxon>Suessiaceae</taxon>
        <taxon>Polarella</taxon>
    </lineage>
</organism>
<gene>
    <name evidence="2" type="ORF">PGLA1383_LOCUS49944</name>
</gene>
<feature type="chain" id="PRO_5032505483" evidence="1">
    <location>
        <begin position="17"/>
        <end position="119"/>
    </location>
</feature>
<evidence type="ECO:0000313" key="2">
    <source>
        <dbReference type="EMBL" id="CAE8634293.1"/>
    </source>
</evidence>
<dbReference type="EMBL" id="CAJNNV010030960">
    <property type="protein sequence ID" value="CAE8634293.1"/>
    <property type="molecule type" value="Genomic_DNA"/>
</dbReference>
<comment type="caution">
    <text evidence="2">The sequence shown here is derived from an EMBL/GenBank/DDBJ whole genome shotgun (WGS) entry which is preliminary data.</text>
</comment>
<keyword evidence="1" id="KW-0732">Signal</keyword>
<proteinExistence type="predicted"/>
<sequence length="119" mass="12995">MRSPLWKATIVSGVVALSLKQSAILSAAWAAPAPGQEALILRPPPGGIRQHQLPESLATAAREELEPYWTEGQKKLEMMFKFGSGRRGHLRRVRGPENYPACQKLMAVAEEAFGLVGCE</sequence>
<evidence type="ECO:0000313" key="3">
    <source>
        <dbReference type="Proteomes" id="UP000654075"/>
    </source>
</evidence>
<name>A0A813H8V5_POLGL</name>
<accession>A0A813H8V5</accession>
<dbReference type="Proteomes" id="UP000654075">
    <property type="component" value="Unassembled WGS sequence"/>
</dbReference>
<feature type="signal peptide" evidence="1">
    <location>
        <begin position="1"/>
        <end position="16"/>
    </location>
</feature>
<dbReference type="AlphaFoldDB" id="A0A813H8V5"/>
<reference evidence="2" key="1">
    <citation type="submission" date="2021-02" db="EMBL/GenBank/DDBJ databases">
        <authorList>
            <person name="Dougan E. K."/>
            <person name="Rhodes N."/>
            <person name="Thang M."/>
            <person name="Chan C."/>
        </authorList>
    </citation>
    <scope>NUCLEOTIDE SEQUENCE</scope>
</reference>